<dbReference type="InterPro" id="IPR029058">
    <property type="entry name" value="AB_hydrolase_fold"/>
</dbReference>
<dbReference type="InterPro" id="IPR050583">
    <property type="entry name" value="Mycobacterial_A85_antigen"/>
</dbReference>
<dbReference type="GeneID" id="35866492"/>
<evidence type="ECO:0008006" key="4">
    <source>
        <dbReference type="Google" id="ProtNLM"/>
    </source>
</evidence>
<organism evidence="2 3">
    <name type="scientific">Winkia neuii</name>
    <dbReference type="NCBI Taxonomy" id="33007"/>
    <lineage>
        <taxon>Bacteria</taxon>
        <taxon>Bacillati</taxon>
        <taxon>Actinomycetota</taxon>
        <taxon>Actinomycetes</taxon>
        <taxon>Actinomycetales</taxon>
        <taxon>Actinomycetaceae</taxon>
        <taxon>Winkia</taxon>
    </lineage>
</organism>
<dbReference type="PANTHER" id="PTHR48098">
    <property type="entry name" value="ENTEROCHELIN ESTERASE-RELATED"/>
    <property type="match status" value="1"/>
</dbReference>
<sequence length="453" mass="48657">MTRPRSIRTAKKIATVGAAALMSLSLSAGFASVALAAEGGAAGGQSGQSSPAAQAEVAKLGPTVTKTDRGPTGYEVTFRYKAPEGVKSVQLYGEWTFSQPASIKTLGGGDGRIPALWKKGDVPAAPWKILEMNKGADGIWELKVPLPAGTFSYAFGHGCSQLDADANTCKRHPDPANLNVSADLPSFSRQNMSQVYVPQNPKYPTYNNAYQRPRPAEQMGKFVHASYKTSYSMSPAGSHPLSIYLPKGYDPNRAKPYPVLYLSHGVGGNDTDWFTQGAAPYILENAIADGKAEPTILVATNFNHMGADSLIVSSAYAKDMVQNVIPYVQANFNASDDPSRRAFGGLSLGGARGIELLTKHPGVFDYYGLWSAGTLATDFSKADRRAIGQLKGAIHTGAGLQDYLVSIGKNSLLRADSFRRAGARVVEFDQPGIHSWDIWRAELNDYLRRVAFK</sequence>
<dbReference type="Gene3D" id="3.40.50.1820">
    <property type="entry name" value="alpha/beta hydrolase"/>
    <property type="match status" value="1"/>
</dbReference>
<dbReference type="RefSeq" id="WP_024332164.1">
    <property type="nucleotide sequence ID" value="NZ_JASOXK010000010.1"/>
</dbReference>
<evidence type="ECO:0000313" key="2">
    <source>
        <dbReference type="EMBL" id="PKY73482.1"/>
    </source>
</evidence>
<dbReference type="EMBL" id="PKKO01000001">
    <property type="protein sequence ID" value="PKY73482.1"/>
    <property type="molecule type" value="Genomic_DNA"/>
</dbReference>
<proteinExistence type="predicted"/>
<evidence type="ECO:0000256" key="1">
    <source>
        <dbReference type="SAM" id="SignalP"/>
    </source>
</evidence>
<gene>
    <name evidence="2" type="ORF">CYJ19_02545</name>
</gene>
<dbReference type="SUPFAM" id="SSF53474">
    <property type="entry name" value="alpha/beta-Hydrolases"/>
    <property type="match status" value="1"/>
</dbReference>
<name>A0A2I1IQS6_9ACTO</name>
<keyword evidence="3" id="KW-1185">Reference proteome</keyword>
<dbReference type="InterPro" id="IPR000801">
    <property type="entry name" value="Esterase-like"/>
</dbReference>
<evidence type="ECO:0000313" key="3">
    <source>
        <dbReference type="Proteomes" id="UP000235122"/>
    </source>
</evidence>
<dbReference type="AlphaFoldDB" id="A0A2I1IQS6"/>
<comment type="caution">
    <text evidence="2">The sequence shown here is derived from an EMBL/GenBank/DDBJ whole genome shotgun (WGS) entry which is preliminary data.</text>
</comment>
<reference evidence="2 3" key="1">
    <citation type="submission" date="2017-12" db="EMBL/GenBank/DDBJ databases">
        <title>Phylogenetic diversity of female urinary microbiome.</title>
        <authorList>
            <person name="Thomas-White K."/>
            <person name="Wolfe A.J."/>
        </authorList>
    </citation>
    <scope>NUCLEOTIDE SEQUENCE [LARGE SCALE GENOMIC DNA]</scope>
    <source>
        <strain evidence="2 3">UMB0402</strain>
    </source>
</reference>
<dbReference type="GO" id="GO:0005975">
    <property type="term" value="P:carbohydrate metabolic process"/>
    <property type="evidence" value="ECO:0007669"/>
    <property type="project" value="UniProtKB-ARBA"/>
</dbReference>
<accession>A0A2I1IQS6</accession>
<dbReference type="Proteomes" id="UP000235122">
    <property type="component" value="Unassembled WGS sequence"/>
</dbReference>
<feature type="chain" id="PRO_5014648720" description="Esterase" evidence="1">
    <location>
        <begin position="37"/>
        <end position="453"/>
    </location>
</feature>
<protein>
    <recommendedName>
        <fullName evidence="4">Esterase</fullName>
    </recommendedName>
</protein>
<keyword evidence="1" id="KW-0732">Signal</keyword>
<dbReference type="Pfam" id="PF00756">
    <property type="entry name" value="Esterase"/>
    <property type="match status" value="1"/>
</dbReference>
<dbReference type="InterPro" id="IPR013783">
    <property type="entry name" value="Ig-like_fold"/>
</dbReference>
<dbReference type="Gene3D" id="2.60.40.10">
    <property type="entry name" value="Immunoglobulins"/>
    <property type="match status" value="1"/>
</dbReference>
<dbReference type="STRING" id="33007.HMPREF3198_02074"/>
<feature type="signal peptide" evidence="1">
    <location>
        <begin position="1"/>
        <end position="36"/>
    </location>
</feature>